<dbReference type="InterPro" id="IPR011333">
    <property type="entry name" value="SKP1/BTB/POZ_sf"/>
</dbReference>
<dbReference type="Pfam" id="PF00651">
    <property type="entry name" value="BTB"/>
    <property type="match status" value="2"/>
</dbReference>
<evidence type="ECO:0000256" key="2">
    <source>
        <dbReference type="SAM" id="MobiDB-lite"/>
    </source>
</evidence>
<evidence type="ECO:0000259" key="3">
    <source>
        <dbReference type="PROSITE" id="PS50097"/>
    </source>
</evidence>
<dbReference type="Proteomes" id="UP000077202">
    <property type="component" value="Unassembled WGS sequence"/>
</dbReference>
<gene>
    <name evidence="4" type="ORF">AXG93_1467s1270</name>
</gene>
<protein>
    <recommendedName>
        <fullName evidence="3">BTB domain-containing protein</fullName>
    </recommendedName>
</protein>
<feature type="region of interest" description="Disordered" evidence="2">
    <location>
        <begin position="546"/>
        <end position="569"/>
    </location>
</feature>
<reference evidence="4" key="1">
    <citation type="submission" date="2016-03" db="EMBL/GenBank/DDBJ databases">
        <title>Mechanisms controlling the formation of the plant cell surface in tip-growing cells are functionally conserved among land plants.</title>
        <authorList>
            <person name="Honkanen S."/>
            <person name="Jones V.A."/>
            <person name="Morieri G."/>
            <person name="Champion C."/>
            <person name="Hetherington A.J."/>
            <person name="Kelly S."/>
            <person name="Saint-Marcoux D."/>
            <person name="Proust H."/>
            <person name="Prescott H."/>
            <person name="Dolan L."/>
        </authorList>
    </citation>
    <scope>NUCLEOTIDE SEQUENCE [LARGE SCALE GENOMIC DNA]</scope>
    <source>
        <tissue evidence="4">Whole gametophyte</tissue>
    </source>
</reference>
<dbReference type="Gene3D" id="3.30.710.10">
    <property type="entry name" value="Potassium Channel Kv1.1, Chain A"/>
    <property type="match status" value="2"/>
</dbReference>
<dbReference type="PROSITE" id="PS50097">
    <property type="entry name" value="BTB"/>
    <property type="match status" value="1"/>
</dbReference>
<evidence type="ECO:0000313" key="5">
    <source>
        <dbReference type="Proteomes" id="UP000077202"/>
    </source>
</evidence>
<feature type="domain" description="BTB" evidence="3">
    <location>
        <begin position="189"/>
        <end position="260"/>
    </location>
</feature>
<name>A0A176WM72_MARPO</name>
<proteinExistence type="predicted"/>
<dbReference type="CDD" id="cd18186">
    <property type="entry name" value="BTB_POZ_ZBTB_KLHL-like"/>
    <property type="match status" value="1"/>
</dbReference>
<comment type="pathway">
    <text evidence="1">Protein modification; protein ubiquitination.</text>
</comment>
<dbReference type="SUPFAM" id="SSF54695">
    <property type="entry name" value="POZ domain"/>
    <property type="match status" value="2"/>
</dbReference>
<comment type="caution">
    <text evidence="4">The sequence shown here is derived from an EMBL/GenBank/DDBJ whole genome shotgun (WGS) entry which is preliminary data.</text>
</comment>
<evidence type="ECO:0000256" key="1">
    <source>
        <dbReference type="ARBA" id="ARBA00004906"/>
    </source>
</evidence>
<dbReference type="EMBL" id="LVLJ01000640">
    <property type="protein sequence ID" value="OAE33525.1"/>
    <property type="molecule type" value="Genomic_DNA"/>
</dbReference>
<evidence type="ECO:0000313" key="4">
    <source>
        <dbReference type="EMBL" id="OAE33525.1"/>
    </source>
</evidence>
<dbReference type="AlphaFoldDB" id="A0A176WM72"/>
<organism evidence="4 5">
    <name type="scientific">Marchantia polymorpha subsp. ruderalis</name>
    <dbReference type="NCBI Taxonomy" id="1480154"/>
    <lineage>
        <taxon>Eukaryota</taxon>
        <taxon>Viridiplantae</taxon>
        <taxon>Streptophyta</taxon>
        <taxon>Embryophyta</taxon>
        <taxon>Marchantiophyta</taxon>
        <taxon>Marchantiopsida</taxon>
        <taxon>Marchantiidae</taxon>
        <taxon>Marchantiales</taxon>
        <taxon>Marchantiaceae</taxon>
        <taxon>Marchantia</taxon>
    </lineage>
</organism>
<dbReference type="InterPro" id="IPR000210">
    <property type="entry name" value="BTB/POZ_dom"/>
</dbReference>
<accession>A0A176WM72</accession>
<sequence length="583" mass="67247">MGNEFSEGMNLRVQHELTRHSDGDFDKTGQEAVLEALSRMNNNRKYSDLIIVCKNGVRKFGSRLWLSARSAELERIITNSSVTESGLSVISLPTISPGAMLIVLEFLHTGSPGAFLQRLESKFIRRLSRDVIGAAKRLHLPRLENMFWRILEWEGEHGLNLACIRDDEEKGKAEILETLARISKIPRHSDVLIRSSNGVLVPASRLWLSAMCPVLGRLFGCKGASAGGQTFREKVTLNVSTEVLDILLDYLHTGSPRMFMQSLGDRKRWSAGLEAICLARHLKISLLEKFLWSFAMEDARKSTADPTDIELSVFRLAELRNFPYDFLSRSVVNCQDHIRNVERVATALVRIIDRGWMDSDHIRELSQEDFIYFLRKTRRKKNRLAPIDVTYRLEEYHRLRSIVRWCMWDPSWSTEVLPEVAIKFVSIFFSKAEYAKPLHSDNCSDSEREECFRLLRKDRRRIMQAQTIRKILKNICKLAKFERFFLPFVDLDIIHPALLTNLLKPWGLISPSVIQRALDRQTLRKCQLSDYVKLLRMNRASVDSLSEDKQNPIISSNAHPKGKPEHPAFQSMRRNDSYCIQFE</sequence>
<keyword evidence="5" id="KW-1185">Reference proteome</keyword>